<organism evidence="5 6">
    <name type="scientific">Ficus carica</name>
    <name type="common">Common fig</name>
    <dbReference type="NCBI Taxonomy" id="3494"/>
    <lineage>
        <taxon>Eukaryota</taxon>
        <taxon>Viridiplantae</taxon>
        <taxon>Streptophyta</taxon>
        <taxon>Embryophyta</taxon>
        <taxon>Tracheophyta</taxon>
        <taxon>Spermatophyta</taxon>
        <taxon>Magnoliopsida</taxon>
        <taxon>eudicotyledons</taxon>
        <taxon>Gunneridae</taxon>
        <taxon>Pentapetalae</taxon>
        <taxon>rosids</taxon>
        <taxon>fabids</taxon>
        <taxon>Rosales</taxon>
        <taxon>Moraceae</taxon>
        <taxon>Ficeae</taxon>
        <taxon>Ficus</taxon>
    </lineage>
</organism>
<dbReference type="InterPro" id="IPR045890">
    <property type="entry name" value="POB1-like"/>
</dbReference>
<dbReference type="PROSITE" id="PS50097">
    <property type="entry name" value="BTB"/>
    <property type="match status" value="1"/>
</dbReference>
<dbReference type="SUPFAM" id="SSF54695">
    <property type="entry name" value="POZ domain"/>
    <property type="match status" value="1"/>
</dbReference>
<dbReference type="SUPFAM" id="SSF49599">
    <property type="entry name" value="TRAF domain-like"/>
    <property type="match status" value="1"/>
</dbReference>
<protein>
    <recommendedName>
        <fullName evidence="4">BTB domain-containing protein</fullName>
    </recommendedName>
</protein>
<feature type="domain" description="BTB" evidence="4">
    <location>
        <begin position="46"/>
        <end position="102"/>
    </location>
</feature>
<evidence type="ECO:0000313" key="6">
    <source>
        <dbReference type="Proteomes" id="UP001187192"/>
    </source>
</evidence>
<evidence type="ECO:0000256" key="1">
    <source>
        <dbReference type="ARBA" id="ARBA00002668"/>
    </source>
</evidence>
<name>A0AA88DAC5_FICCA</name>
<reference evidence="5" key="1">
    <citation type="submission" date="2023-07" db="EMBL/GenBank/DDBJ databases">
        <title>draft genome sequence of fig (Ficus carica).</title>
        <authorList>
            <person name="Takahashi T."/>
            <person name="Nishimura K."/>
        </authorList>
    </citation>
    <scope>NUCLEOTIDE SEQUENCE</scope>
</reference>
<dbReference type="PANTHER" id="PTHR46336:SF30">
    <property type="entry name" value="BTB_POZ DOMAIN-CONTAINING PROTEIN POB1-LIKE"/>
    <property type="match status" value="1"/>
</dbReference>
<comment type="pathway">
    <text evidence="2">Protein modification; protein ubiquitination.</text>
</comment>
<dbReference type="AlphaFoldDB" id="A0AA88DAC5"/>
<dbReference type="InterPro" id="IPR000210">
    <property type="entry name" value="BTB/POZ_dom"/>
</dbReference>
<dbReference type="Pfam" id="PF07707">
    <property type="entry name" value="BACK"/>
    <property type="match status" value="1"/>
</dbReference>
<comment type="caution">
    <text evidence="5">The sequence shown here is derived from an EMBL/GenBank/DDBJ whole genome shotgun (WGS) entry which is preliminary data.</text>
</comment>
<evidence type="ECO:0000256" key="3">
    <source>
        <dbReference type="ARBA" id="ARBA00022786"/>
    </source>
</evidence>
<gene>
    <name evidence="5" type="ORF">TIFTF001_003385</name>
</gene>
<dbReference type="FunFam" id="1.25.40.420:FF:000008">
    <property type="entry name" value="BTB/POZ domain-containing protein POB1"/>
    <property type="match status" value="1"/>
</dbReference>
<sequence>MVEAWVRIKMRKLWRQLKDCLQMPELMRIDLGRSITEHGLFDGSVETIRISAAILAARSPFFYKLFSIGMLESDQRHVTLRIHSSEEAALMDLLNFMYSNTLTDLPMTRESALRYLGLPSTVLNAAAVQPLIEAAKQFLAGLYKDITKFHDDILNLPLVGIEAVLSSDDLQVDSEYAVFDFVLKWARAHYPKLEERREVFGSRLHCLIRFPFMTCKKLAMFLFCKEFDRELVRKLVLGALFLKAQAPAYRWRPLAPESADFVCRRIVERAYKLRPVKVVEFQLPRQQSIVYLDLKREECTHLFPVDSVRSQAFYLGGQVFYLSAECRKDQQSSLRFFGLFLGMHGTTSESLSVEMEFSARSKPTEDYMRKYRGIATFTGGDVFGCQNLSNIPWTTFMADKSPNFINGILHLRAVLTVKQ</sequence>
<accession>A0AA88DAC5</accession>
<evidence type="ECO:0000256" key="2">
    <source>
        <dbReference type="ARBA" id="ARBA00004906"/>
    </source>
</evidence>
<evidence type="ECO:0000313" key="5">
    <source>
        <dbReference type="EMBL" id="GMN31764.1"/>
    </source>
</evidence>
<dbReference type="Proteomes" id="UP001187192">
    <property type="component" value="Unassembled WGS sequence"/>
</dbReference>
<dbReference type="SMART" id="SM00875">
    <property type="entry name" value="BACK"/>
    <property type="match status" value="1"/>
</dbReference>
<dbReference type="InterPro" id="IPR011705">
    <property type="entry name" value="BACK"/>
</dbReference>
<keyword evidence="3" id="KW-0833">Ubl conjugation pathway</keyword>
<dbReference type="GO" id="GO:0010114">
    <property type="term" value="P:response to red light"/>
    <property type="evidence" value="ECO:0007669"/>
    <property type="project" value="TreeGrafter"/>
</dbReference>
<dbReference type="CDD" id="cd18186">
    <property type="entry name" value="BTB_POZ_ZBTB_KLHL-like"/>
    <property type="match status" value="1"/>
</dbReference>
<evidence type="ECO:0000259" key="4">
    <source>
        <dbReference type="PROSITE" id="PS50097"/>
    </source>
</evidence>
<dbReference type="EMBL" id="BTGU01000003">
    <property type="protein sequence ID" value="GMN31764.1"/>
    <property type="molecule type" value="Genomic_DNA"/>
</dbReference>
<comment type="function">
    <text evidence="1">May act as a substrate-specific adapter of an E3 ubiquitin-protein ligase complex (CUL3-RBX1-BTB) which mediates the ubiquitination and subsequent proteasomal degradation of target proteins.</text>
</comment>
<dbReference type="GO" id="GO:0005634">
    <property type="term" value="C:nucleus"/>
    <property type="evidence" value="ECO:0007669"/>
    <property type="project" value="TreeGrafter"/>
</dbReference>
<dbReference type="PANTHER" id="PTHR46336">
    <property type="entry name" value="OS02G0260700 PROTEIN"/>
    <property type="match status" value="1"/>
</dbReference>
<dbReference type="Gene3D" id="3.30.710.10">
    <property type="entry name" value="Potassium Channel Kv1.1, Chain A"/>
    <property type="match status" value="1"/>
</dbReference>
<keyword evidence="6" id="KW-1185">Reference proteome</keyword>
<dbReference type="InterPro" id="IPR011333">
    <property type="entry name" value="SKP1/BTB/POZ_sf"/>
</dbReference>
<dbReference type="Gene3D" id="1.25.40.420">
    <property type="match status" value="1"/>
</dbReference>
<dbReference type="Pfam" id="PF00651">
    <property type="entry name" value="BTB"/>
    <property type="match status" value="1"/>
</dbReference>
<proteinExistence type="predicted"/>